<accession>Q67UD3</accession>
<feature type="compositionally biased region" description="Basic and acidic residues" evidence="1">
    <location>
        <begin position="242"/>
        <end position="275"/>
    </location>
</feature>
<proteinExistence type="predicted"/>
<feature type="compositionally biased region" description="Basic and acidic residues" evidence="1">
    <location>
        <begin position="437"/>
        <end position="453"/>
    </location>
</feature>
<protein>
    <submittedName>
        <fullName evidence="4">C2 domain-containing protein-like protein</fullName>
    </submittedName>
</protein>
<gene>
    <name evidence="4" type="ORF">OJ1596_C06.28</name>
    <name evidence="3" type="ORF">P0047B10.10</name>
</gene>
<organism evidence="4 5">
    <name type="scientific">Oryza sativa subsp. japonica</name>
    <name type="common">Rice</name>
    <dbReference type="NCBI Taxonomy" id="39947"/>
    <lineage>
        <taxon>Eukaryota</taxon>
        <taxon>Viridiplantae</taxon>
        <taxon>Streptophyta</taxon>
        <taxon>Embryophyta</taxon>
        <taxon>Tracheophyta</taxon>
        <taxon>Spermatophyta</taxon>
        <taxon>Magnoliopsida</taxon>
        <taxon>Liliopsida</taxon>
        <taxon>Poales</taxon>
        <taxon>Poaceae</taxon>
        <taxon>BOP clade</taxon>
        <taxon>Oryzoideae</taxon>
        <taxon>Oryzeae</taxon>
        <taxon>Oryzinae</taxon>
        <taxon>Oryza</taxon>
        <taxon>Oryza sativa</taxon>
    </lineage>
</organism>
<name>Q67UD3_ORYSJ</name>
<evidence type="ECO:0000256" key="1">
    <source>
        <dbReference type="SAM" id="MobiDB-lite"/>
    </source>
</evidence>
<feature type="region of interest" description="Disordered" evidence="1">
    <location>
        <begin position="663"/>
        <end position="682"/>
    </location>
</feature>
<feature type="region of interest" description="Disordered" evidence="1">
    <location>
        <begin position="229"/>
        <end position="280"/>
    </location>
</feature>
<dbReference type="PANTHER" id="PTHR31425:SF36">
    <property type="entry name" value="PROTEIN QUIRKY"/>
    <property type="match status" value="1"/>
</dbReference>
<dbReference type="InterPro" id="IPR035892">
    <property type="entry name" value="C2_domain_sf"/>
</dbReference>
<feature type="region of interest" description="Disordered" evidence="1">
    <location>
        <begin position="434"/>
        <end position="453"/>
    </location>
</feature>
<dbReference type="SUPFAM" id="SSF49562">
    <property type="entry name" value="C2 domain (Calcium/lipid-binding domain, CaLB)"/>
    <property type="match status" value="1"/>
</dbReference>
<feature type="compositionally biased region" description="Basic and acidic residues" evidence="1">
    <location>
        <begin position="12"/>
        <end position="33"/>
    </location>
</feature>
<dbReference type="Pfam" id="PF00168">
    <property type="entry name" value="C2"/>
    <property type="match status" value="1"/>
</dbReference>
<dbReference type="PANTHER" id="PTHR31425">
    <property type="entry name" value="PHOSPHORIBOSYLANTHRANILATE TRANSFERASE ISOFORM 1"/>
    <property type="match status" value="1"/>
</dbReference>
<dbReference type="EMBL" id="AP005575">
    <property type="protein sequence ID" value="BAD38238.1"/>
    <property type="molecule type" value="Genomic_DNA"/>
</dbReference>
<evidence type="ECO:0000313" key="4">
    <source>
        <dbReference type="EMBL" id="BAD38238.1"/>
    </source>
</evidence>
<evidence type="ECO:0000313" key="5">
    <source>
        <dbReference type="Proteomes" id="UP000000763"/>
    </source>
</evidence>
<sequence length="887" mass="94518">MGLSPAEGKPAWTDERSAAGRRQAARDKGKEEPVTLPPLPPAAVLGSSPAARTRLRPRRRPSSAPHPPPAAASTSALRPRPHTQNSELTRSWQCIKVRNPFHNIVSYDDRVVLAEKSRWMKLTWAILGGVQMPAFMGCESVEIEVGFSTAPAENYGGGGGGLQASVEQVFSEDFFQPGRRRLHVAAPHADAHDGLVVRHAIASRTRGASGDDDDVVVLAPSAPAGAAPLVAVLSPRRRRRPPLPERRGPPIARERERQRRREKKKMTDGEEEGRHRAGGKAAEVVGLAAAIGDNGARRGSTGTMELRRHSCRRATHSPAPVARAAGCAAAVARRVALLLLLPPRLPPPPGRAAAAAAARRRACSCCCRTPRRVAAAAATAAAAAAGPRHASAAAAALHRVAQGRAARAAARVAAAAGPRRAAAAAAMLAAAAADAPLRPEKEERRKEKGEEGRRGKRGILVQLFLEMHPRDKETGSGAAAAAAGGKLRPGAATAATSEAWNLRASVIEAHDLRVPAPSPGLPFDVRVKIKIGFQSARTQRSVASTSSGSAFAWEWEEDLMFVVSEPLDESLIVLVKDRTMIKEPARRGARPTSALLPAKEAAHVCSEYRPTAKQQWKPPVGVLELGIIGACGLLSTKTKGGAKYSTDAYCVAKYGKKWVRKRTVTDSPTASTRGGTSSARGRCTTRARCSRWRVFADDGDERQDYRIRKVILDVKMEEVQLAVRFSSPAHLHLVAAAADALPPPDRRRAAGDAPGRHRAPRRREAGALRDAAGAGGGAPHARRRRSHVERAPRQGELVPHLGGAHLGRRACPVAQLVHHRARTRPLPVYLVLVWYPELVVPTASLYACTSSSSAYGSTGSGRVTPPAWTQSPTGEFNYLLLLGLSII</sequence>
<reference evidence="3" key="1">
    <citation type="submission" date="2002-05" db="EMBL/GenBank/DDBJ databases">
        <title>Oryza sativa nipponbare(GA3) genomic DNA, chromosome 9, PAC clone:P0047B10.</title>
        <authorList>
            <person name="Sasaki T."/>
            <person name="Matsumoto T."/>
            <person name="Katayose Y."/>
        </authorList>
    </citation>
    <scope>NUCLEOTIDE SEQUENCE</scope>
</reference>
<dbReference type="InterPro" id="IPR000008">
    <property type="entry name" value="C2_dom"/>
</dbReference>
<dbReference type="AlphaFoldDB" id="Q67UD3"/>
<dbReference type="Proteomes" id="UP000000763">
    <property type="component" value="Chromosome 9"/>
</dbReference>
<dbReference type="InterPro" id="IPR047259">
    <property type="entry name" value="QUIRKY-like"/>
</dbReference>
<feature type="region of interest" description="Disordered" evidence="1">
    <location>
        <begin position="742"/>
        <end position="799"/>
    </location>
</feature>
<feature type="domain" description="C2" evidence="2">
    <location>
        <begin position="501"/>
        <end position="582"/>
    </location>
</feature>
<reference evidence="5" key="3">
    <citation type="journal article" date="2005" name="Nature">
        <title>The map-based sequence of the rice genome.</title>
        <authorList>
            <consortium name="International rice genome sequencing project (IRGSP)"/>
            <person name="Matsumoto T."/>
            <person name="Wu J."/>
            <person name="Kanamori H."/>
            <person name="Katayose Y."/>
            <person name="Fujisawa M."/>
            <person name="Namiki N."/>
            <person name="Mizuno H."/>
            <person name="Yamamoto K."/>
            <person name="Antonio B.A."/>
            <person name="Baba T."/>
            <person name="Sakata K."/>
            <person name="Nagamura Y."/>
            <person name="Aoki H."/>
            <person name="Arikawa K."/>
            <person name="Arita K."/>
            <person name="Bito T."/>
            <person name="Chiden Y."/>
            <person name="Fujitsuka N."/>
            <person name="Fukunaka R."/>
            <person name="Hamada M."/>
            <person name="Harada C."/>
            <person name="Hayashi A."/>
            <person name="Hijishita S."/>
            <person name="Honda M."/>
            <person name="Hosokawa S."/>
            <person name="Ichikawa Y."/>
            <person name="Idonuma A."/>
            <person name="Iijima M."/>
            <person name="Ikeda M."/>
            <person name="Ikeno M."/>
            <person name="Ito K."/>
            <person name="Ito S."/>
            <person name="Ito T."/>
            <person name="Ito Y."/>
            <person name="Ito Y."/>
            <person name="Iwabuchi A."/>
            <person name="Kamiya K."/>
            <person name="Karasawa W."/>
            <person name="Kurita K."/>
            <person name="Katagiri S."/>
            <person name="Kikuta A."/>
            <person name="Kobayashi H."/>
            <person name="Kobayashi N."/>
            <person name="Machita K."/>
            <person name="Maehara T."/>
            <person name="Masukawa M."/>
            <person name="Mizubayashi T."/>
            <person name="Mukai Y."/>
            <person name="Nagasaki H."/>
            <person name="Nagata Y."/>
            <person name="Naito S."/>
            <person name="Nakashima M."/>
            <person name="Nakama Y."/>
            <person name="Nakamichi Y."/>
            <person name="Nakamura M."/>
            <person name="Meguro A."/>
            <person name="Negishi M."/>
            <person name="Ohta I."/>
            <person name="Ohta T."/>
            <person name="Okamoto M."/>
            <person name="Ono N."/>
            <person name="Saji S."/>
            <person name="Sakaguchi M."/>
            <person name="Sakai K."/>
            <person name="Shibata M."/>
            <person name="Shimokawa T."/>
            <person name="Song J."/>
            <person name="Takazaki Y."/>
            <person name="Terasawa K."/>
            <person name="Tsugane M."/>
            <person name="Tsuji K."/>
            <person name="Ueda S."/>
            <person name="Waki K."/>
            <person name="Yamagata H."/>
            <person name="Yamamoto M."/>
            <person name="Yamamoto S."/>
            <person name="Yamane H."/>
            <person name="Yoshiki S."/>
            <person name="Yoshihara R."/>
            <person name="Yukawa K."/>
            <person name="Zhong H."/>
            <person name="Yano M."/>
            <person name="Yuan Q."/>
            <person name="Ouyang S."/>
            <person name="Liu J."/>
            <person name="Jones K.M."/>
            <person name="Gansberger K."/>
            <person name="Moffat K."/>
            <person name="Hill J."/>
            <person name="Bera J."/>
            <person name="Fadrosh D."/>
            <person name="Jin S."/>
            <person name="Johri S."/>
            <person name="Kim M."/>
            <person name="Overton L."/>
            <person name="Reardon M."/>
            <person name="Tsitrin T."/>
            <person name="Vuong H."/>
            <person name="Weaver B."/>
            <person name="Ciecko A."/>
            <person name="Tallon L."/>
            <person name="Jackson J."/>
            <person name="Pai G."/>
            <person name="Aken S.V."/>
            <person name="Utterback T."/>
            <person name="Reidmuller S."/>
            <person name="Feldblyum T."/>
            <person name="Hsiao J."/>
            <person name="Zismann V."/>
            <person name="Iobst S."/>
            <person name="de Vazeille A.R."/>
            <person name="Buell C.R."/>
            <person name="Ying K."/>
            <person name="Li Y."/>
            <person name="Lu T."/>
            <person name="Huang Y."/>
            <person name="Zhao Q."/>
            <person name="Feng Q."/>
            <person name="Zhang L."/>
            <person name="Zhu J."/>
            <person name="Weng Q."/>
            <person name="Mu J."/>
            <person name="Lu Y."/>
            <person name="Fan D."/>
            <person name="Liu Y."/>
            <person name="Guan J."/>
            <person name="Zhang Y."/>
            <person name="Yu S."/>
            <person name="Liu X."/>
            <person name="Zhang Y."/>
            <person name="Hong G."/>
            <person name="Han B."/>
            <person name="Choisne N."/>
            <person name="Demange N."/>
            <person name="Orjeda G."/>
            <person name="Samain S."/>
            <person name="Cattolico L."/>
            <person name="Pelletier E."/>
            <person name="Couloux A."/>
            <person name="Segurens B."/>
            <person name="Wincker P."/>
            <person name="D'Hont A."/>
            <person name="Scarpelli C."/>
            <person name="Weissenbach J."/>
            <person name="Salanoubat M."/>
            <person name="Quetier F."/>
            <person name="Yu Y."/>
            <person name="Kim H.R."/>
            <person name="Rambo T."/>
            <person name="Currie J."/>
            <person name="Collura K."/>
            <person name="Luo M."/>
            <person name="Yang T."/>
            <person name="Ammiraju J.S.S."/>
            <person name="Engler F."/>
            <person name="Soderlund C."/>
            <person name="Wing R.A."/>
            <person name="Palmer L.E."/>
            <person name="de la Bastide M."/>
            <person name="Spiegel L."/>
            <person name="Nascimento L."/>
            <person name="Zutavern T."/>
            <person name="O'Shaughnessy A."/>
            <person name="Dike S."/>
            <person name="Dedhia N."/>
            <person name="Preston R."/>
            <person name="Balija V."/>
            <person name="McCombie W.R."/>
            <person name="Chow T."/>
            <person name="Chen H."/>
            <person name="Chung M."/>
            <person name="Chen C."/>
            <person name="Shaw J."/>
            <person name="Wu H."/>
            <person name="Hsiao K."/>
            <person name="Chao Y."/>
            <person name="Chu M."/>
            <person name="Cheng C."/>
            <person name="Hour A."/>
            <person name="Lee P."/>
            <person name="Lin S."/>
            <person name="Lin Y."/>
            <person name="Liou J."/>
            <person name="Liu S."/>
            <person name="Hsing Y."/>
            <person name="Raghuvanshi S."/>
            <person name="Mohanty A."/>
            <person name="Bharti A.K."/>
            <person name="Gaur A."/>
            <person name="Gupta V."/>
            <person name="Kumar D."/>
            <person name="Ravi V."/>
            <person name="Vij S."/>
            <person name="Kapur A."/>
            <person name="Khurana P."/>
            <person name="Khurana P."/>
            <person name="Khurana J.P."/>
            <person name="Tyagi A.K."/>
            <person name="Gaikwad K."/>
            <person name="Singh A."/>
            <person name="Dalal V."/>
            <person name="Srivastava S."/>
            <person name="Dixit A."/>
            <person name="Pal A.K."/>
            <person name="Ghazi I.A."/>
            <person name="Yadav M."/>
            <person name="Pandit A."/>
            <person name="Bhargava A."/>
            <person name="Sureshbabu K."/>
            <person name="Batra K."/>
            <person name="Sharma T.R."/>
            <person name="Mohapatra T."/>
            <person name="Singh N.K."/>
            <person name="Messing J."/>
            <person name="Nelson A.B."/>
            <person name="Fuks G."/>
            <person name="Kavchok S."/>
            <person name="Keizer G."/>
            <person name="Linton E."/>
            <person name="Llaca V."/>
            <person name="Song R."/>
            <person name="Tanyolac B."/>
            <person name="Young S."/>
            <person name="Ho-Il K."/>
            <person name="Hahn J.H."/>
            <person name="Sangsakoo G."/>
            <person name="Vanavichit A."/>
            <person name="de Mattos Luiz.A.T."/>
            <person name="Zimmer P.D."/>
            <person name="Malone G."/>
            <person name="Dellagostin O."/>
            <person name="de Oliveira A.C."/>
            <person name="Bevan M."/>
            <person name="Bancroft I."/>
            <person name="Minx P."/>
            <person name="Cordum H."/>
            <person name="Wilson R."/>
            <person name="Cheng Z."/>
            <person name="Jin W."/>
            <person name="Jiang J."/>
            <person name="Leong S.A."/>
            <person name="Iwama H."/>
            <person name="Gojobori T."/>
            <person name="Itoh T."/>
            <person name="Niimura Y."/>
            <person name="Fujii Y."/>
            <person name="Habara T."/>
            <person name="Sakai H."/>
            <person name="Sato Y."/>
            <person name="Wilson G."/>
            <person name="Kumar K."/>
            <person name="McCouch S."/>
            <person name="Juretic N."/>
            <person name="Hoen D."/>
            <person name="Wright S."/>
            <person name="Bruskiewich R."/>
            <person name="Bureau T."/>
            <person name="Miyao A."/>
            <person name="Hirochika H."/>
            <person name="Nishikawa T."/>
            <person name="Kadowaki K."/>
            <person name="Sugiura M."/>
            <person name="Burr B."/>
            <person name="Sasaki T."/>
        </authorList>
    </citation>
    <scope>NUCLEOTIDE SEQUENCE [LARGE SCALE GENOMIC DNA]</scope>
    <source>
        <strain evidence="5">cv. Nipponbare</strain>
    </source>
</reference>
<reference evidence="4" key="2">
    <citation type="submission" date="2002-07" db="EMBL/GenBank/DDBJ databases">
        <title>Oryza sativa nipponbare(GA3) genomic DNA, chromosome 9, BAC clone:OJ1596_C06.</title>
        <authorList>
            <person name="Sasaki T."/>
            <person name="Matsumoto T."/>
            <person name="Hattori M."/>
            <person name="Sakaki Y."/>
            <person name="Katayose Y."/>
        </authorList>
    </citation>
    <scope>NUCLEOTIDE SEQUENCE</scope>
</reference>
<feature type="region of interest" description="Disordered" evidence="1">
    <location>
        <begin position="1"/>
        <end position="88"/>
    </location>
</feature>
<feature type="compositionally biased region" description="Low complexity" evidence="1">
    <location>
        <begin position="42"/>
        <end position="52"/>
    </location>
</feature>
<reference evidence="5" key="4">
    <citation type="journal article" date="2008" name="Nucleic Acids Res.">
        <title>The rice annotation project database (RAP-DB): 2008 update.</title>
        <authorList>
            <consortium name="The rice annotation project (RAP)"/>
        </authorList>
    </citation>
    <scope>GENOME REANNOTATION</scope>
    <source>
        <strain evidence="5">cv. Nipponbare</strain>
    </source>
</reference>
<feature type="compositionally biased region" description="Polar residues" evidence="1">
    <location>
        <begin position="665"/>
        <end position="679"/>
    </location>
</feature>
<evidence type="ECO:0000259" key="2">
    <source>
        <dbReference type="Pfam" id="PF00168"/>
    </source>
</evidence>
<dbReference type="EMBL" id="AP005308">
    <property type="protein sequence ID" value="BAD37946.1"/>
    <property type="molecule type" value="Genomic_DNA"/>
</dbReference>
<evidence type="ECO:0000313" key="3">
    <source>
        <dbReference type="EMBL" id="BAD37946.1"/>
    </source>
</evidence>